<dbReference type="EMBL" id="AP012320">
    <property type="protein sequence ID" value="BAL94217.1"/>
    <property type="molecule type" value="Genomic_DNA"/>
</dbReference>
<dbReference type="Gene3D" id="3.40.50.300">
    <property type="entry name" value="P-loop containing nucleotide triphosphate hydrolases"/>
    <property type="match status" value="1"/>
</dbReference>
<keyword evidence="1" id="KW-0175">Coiled coil</keyword>
<dbReference type="PATRIC" id="fig|983917.3.peg.856"/>
<keyword evidence="4" id="KW-1185">Reference proteome</keyword>
<dbReference type="PANTHER" id="PTHR43681:SF1">
    <property type="entry name" value="SARCALUMENIN"/>
    <property type="match status" value="1"/>
</dbReference>
<feature type="domain" description="Dynamin N-terminal" evidence="2">
    <location>
        <begin position="80"/>
        <end position="293"/>
    </location>
</feature>
<protein>
    <recommendedName>
        <fullName evidence="2">Dynamin N-terminal domain-containing protein</fullName>
    </recommendedName>
</protein>
<dbReference type="InterPro" id="IPR027417">
    <property type="entry name" value="P-loop_NTPase"/>
</dbReference>
<sequence>MRSGAVARRGGRRRCASIGRPMKSSLVSTLETLAAWRHDVDRRVGALARFLADHELADAPQAERLASLRERLASERIVLAFVAEFSRGKSELINAIFFAATGRRVMPATPGRTTMCPVELFHDPALPPRLSLLPIETRLAGQSLGELRRRDEAWQVLPLDPQDPEALAQTLAAVTRTRRVPVGEARALGFWHDERPEDNPPVLADGQVEVPAWRHALINFPHELLSRGLVVVDTPGLNAIGAEPELTLSLLPSAHACVFVLAADAGVTRSDLAIWREHLGGDALERFVVLNKIDTLADPLAAPAVVAAQIEHQRDASAAALGITRSRVFPLSAREALAARVSGDDAALQASRLPLLEAALTAELIPRQHEVLAQATAGSAQQMRSAAARRLADRRRQLAEQLLELRGLRGKSAAKVRLMLERVEAESAEFDGCVKRLAALRLVQSRQLTAVQERLGSDALRTEVAAMLSAIGGRPFAGGAREAFATLFKRLRAALSEASVRSDEMRRMLDSSFVQLNAEHGFAFALQPPPPLNVHVDELDALEQTYGRHLGLAQAWRLALPGATEQLRRVLLAALRTVFERAVHDVEGWSRSQSAQVDEQLRERRRAFRRRREALERIQSAAGELEGRIAEVEQQDQHLLALQVGLDRLVDELVASAREAVTAAAPRALDAA</sequence>
<evidence type="ECO:0000313" key="3">
    <source>
        <dbReference type="EMBL" id="BAL94217.1"/>
    </source>
</evidence>
<accession>I0HMI0</accession>
<evidence type="ECO:0000256" key="1">
    <source>
        <dbReference type="SAM" id="Coils"/>
    </source>
</evidence>
<feature type="coiled-coil region" evidence="1">
    <location>
        <begin position="598"/>
        <end position="635"/>
    </location>
</feature>
<dbReference type="InterPro" id="IPR051943">
    <property type="entry name" value="TRAFAC_Dynamin-like_GTPase"/>
</dbReference>
<organism evidence="3 4">
    <name type="scientific">Rubrivivax gelatinosus (strain NBRC 100245 / IL144)</name>
    <dbReference type="NCBI Taxonomy" id="983917"/>
    <lineage>
        <taxon>Bacteria</taxon>
        <taxon>Pseudomonadati</taxon>
        <taxon>Pseudomonadota</taxon>
        <taxon>Betaproteobacteria</taxon>
        <taxon>Burkholderiales</taxon>
        <taxon>Sphaerotilaceae</taxon>
        <taxon>Rubrivivax</taxon>
    </lineage>
</organism>
<proteinExistence type="predicted"/>
<dbReference type="AlphaFoldDB" id="I0HMI0"/>
<gene>
    <name evidence="3" type="ordered locus">RGE_08760</name>
</gene>
<dbReference type="HOGENOM" id="CLU_027322_0_0_4"/>
<dbReference type="Proteomes" id="UP000007883">
    <property type="component" value="Chromosome"/>
</dbReference>
<evidence type="ECO:0000313" key="4">
    <source>
        <dbReference type="Proteomes" id="UP000007883"/>
    </source>
</evidence>
<dbReference type="SUPFAM" id="SSF52540">
    <property type="entry name" value="P-loop containing nucleoside triphosphate hydrolases"/>
    <property type="match status" value="1"/>
</dbReference>
<dbReference type="Pfam" id="PF00350">
    <property type="entry name" value="Dynamin_N"/>
    <property type="match status" value="1"/>
</dbReference>
<dbReference type="eggNOG" id="COG0699">
    <property type="taxonomic scope" value="Bacteria"/>
</dbReference>
<dbReference type="InterPro" id="IPR045063">
    <property type="entry name" value="Dynamin_N"/>
</dbReference>
<dbReference type="STRING" id="983917.RGE_08760"/>
<evidence type="ECO:0000259" key="2">
    <source>
        <dbReference type="Pfam" id="PF00350"/>
    </source>
</evidence>
<name>I0HMI0_RUBGI</name>
<dbReference type="KEGG" id="rge:RGE_08760"/>
<dbReference type="PANTHER" id="PTHR43681">
    <property type="entry name" value="TRANSMEMBRANE GTPASE FZO"/>
    <property type="match status" value="1"/>
</dbReference>
<reference evidence="3 4" key="1">
    <citation type="journal article" date="2012" name="J. Bacteriol.">
        <title>Complete genome sequence of phototrophic betaproteobacterium Rubrivivax gelatinosus IL144.</title>
        <authorList>
            <person name="Nagashima S."/>
            <person name="Kamimura A."/>
            <person name="Shimizu T."/>
            <person name="Nakamura-isaki S."/>
            <person name="Aono E."/>
            <person name="Sakamoto K."/>
            <person name="Ichikawa N."/>
            <person name="Nakazawa H."/>
            <person name="Sekine M."/>
            <person name="Yamazaki S."/>
            <person name="Fujita N."/>
            <person name="Shimada K."/>
            <person name="Hanada S."/>
            <person name="Nagashima K.V.P."/>
        </authorList>
    </citation>
    <scope>NUCLEOTIDE SEQUENCE [LARGE SCALE GENOMIC DNA]</scope>
    <source>
        <strain evidence="4">NBRC 100245 / IL144</strain>
    </source>
</reference>